<dbReference type="Gene3D" id="2.60.40.1760">
    <property type="entry name" value="glycosyl hydrolase (family 31)"/>
    <property type="match status" value="1"/>
</dbReference>
<dbReference type="InterPro" id="IPR011013">
    <property type="entry name" value="Gal_mutarotase_sf_dom"/>
</dbReference>
<dbReference type="GO" id="GO:0061634">
    <property type="term" value="F:alpha-D-xyloside xylohydrolase"/>
    <property type="evidence" value="ECO:0007669"/>
    <property type="project" value="UniProtKB-EC"/>
</dbReference>
<dbReference type="OrthoDB" id="1334205at2759"/>
<keyword evidence="2 6" id="KW-0378">Hydrolase</keyword>
<comment type="caution">
    <text evidence="10">The sequence shown here is derived from an EMBL/GenBank/DDBJ whole genome shotgun (WGS) entry which is preliminary data.</text>
</comment>
<dbReference type="InterPro" id="IPR025887">
    <property type="entry name" value="Glyco_hydro_31_N_dom"/>
</dbReference>
<feature type="domain" description="Glycosyl hydrolase family 31 C-terminal" evidence="9">
    <location>
        <begin position="626"/>
        <end position="711"/>
    </location>
</feature>
<dbReference type="EMBL" id="JAGMUX010000027">
    <property type="protein sequence ID" value="KAH7222650.1"/>
    <property type="molecule type" value="Genomic_DNA"/>
</dbReference>
<reference evidence="10" key="1">
    <citation type="journal article" date="2021" name="Nat. Commun.">
        <title>Genetic determinants of endophytism in the Arabidopsis root mycobiome.</title>
        <authorList>
            <person name="Mesny F."/>
            <person name="Miyauchi S."/>
            <person name="Thiergart T."/>
            <person name="Pickel B."/>
            <person name="Atanasova L."/>
            <person name="Karlsson M."/>
            <person name="Huettel B."/>
            <person name="Barry K.W."/>
            <person name="Haridas S."/>
            <person name="Chen C."/>
            <person name="Bauer D."/>
            <person name="Andreopoulos W."/>
            <person name="Pangilinan J."/>
            <person name="LaButti K."/>
            <person name="Riley R."/>
            <person name="Lipzen A."/>
            <person name="Clum A."/>
            <person name="Drula E."/>
            <person name="Henrissat B."/>
            <person name="Kohler A."/>
            <person name="Grigoriev I.V."/>
            <person name="Martin F.M."/>
            <person name="Hacquard S."/>
        </authorList>
    </citation>
    <scope>NUCLEOTIDE SEQUENCE</scope>
    <source>
        <strain evidence="10">MPI-CAGE-AT-0023</strain>
    </source>
</reference>
<evidence type="ECO:0000256" key="4">
    <source>
        <dbReference type="ARBA" id="ARBA00052064"/>
    </source>
</evidence>
<dbReference type="FunFam" id="3.20.20.80:FF:000053">
    <property type="entry name" value="Alpha-xylosidase YicI"/>
    <property type="match status" value="1"/>
</dbReference>
<accession>A0A9P9JU51</accession>
<dbReference type="CDD" id="cd14752">
    <property type="entry name" value="GH31_N"/>
    <property type="match status" value="1"/>
</dbReference>
<evidence type="ECO:0000259" key="9">
    <source>
        <dbReference type="Pfam" id="PF21365"/>
    </source>
</evidence>
<dbReference type="CDD" id="cd06593">
    <property type="entry name" value="GH31_xylosidase_YicI"/>
    <property type="match status" value="1"/>
</dbReference>
<gene>
    <name evidence="10" type="ORF">BKA55DRAFT_627232</name>
</gene>
<name>A0A9P9JU51_FUSRE</name>
<dbReference type="Gene3D" id="3.20.20.80">
    <property type="entry name" value="Glycosidases"/>
    <property type="match status" value="1"/>
</dbReference>
<dbReference type="SUPFAM" id="SSF51445">
    <property type="entry name" value="(Trans)glycosidases"/>
    <property type="match status" value="1"/>
</dbReference>
<evidence type="ECO:0000256" key="1">
    <source>
        <dbReference type="ARBA" id="ARBA00007806"/>
    </source>
</evidence>
<protein>
    <recommendedName>
        <fullName evidence="5">alpha-D-xyloside xylohydrolase</fullName>
        <ecNumber evidence="5">3.2.1.177</ecNumber>
    </recommendedName>
</protein>
<dbReference type="SUPFAM" id="SSF74650">
    <property type="entry name" value="Galactose mutarotase-like"/>
    <property type="match status" value="1"/>
</dbReference>
<keyword evidence="11" id="KW-1185">Reference proteome</keyword>
<dbReference type="InterPro" id="IPR013780">
    <property type="entry name" value="Glyco_hydro_b"/>
</dbReference>
<dbReference type="Proteomes" id="UP000720189">
    <property type="component" value="Unassembled WGS sequence"/>
</dbReference>
<comment type="similarity">
    <text evidence="1 6">Belongs to the glycosyl hydrolase 31 family.</text>
</comment>
<evidence type="ECO:0000256" key="5">
    <source>
        <dbReference type="ARBA" id="ARBA00066962"/>
    </source>
</evidence>
<dbReference type="InterPro" id="IPR000322">
    <property type="entry name" value="Glyco_hydro_31_TIM"/>
</dbReference>
<dbReference type="Pfam" id="PF13802">
    <property type="entry name" value="Gal_mutarotas_2"/>
    <property type="match status" value="1"/>
</dbReference>
<dbReference type="RefSeq" id="XP_046042273.1">
    <property type="nucleotide sequence ID" value="XM_046196873.1"/>
</dbReference>
<organism evidence="10 11">
    <name type="scientific">Fusarium redolens</name>
    <dbReference type="NCBI Taxonomy" id="48865"/>
    <lineage>
        <taxon>Eukaryota</taxon>
        <taxon>Fungi</taxon>
        <taxon>Dikarya</taxon>
        <taxon>Ascomycota</taxon>
        <taxon>Pezizomycotina</taxon>
        <taxon>Sordariomycetes</taxon>
        <taxon>Hypocreomycetidae</taxon>
        <taxon>Hypocreales</taxon>
        <taxon>Nectriaceae</taxon>
        <taxon>Fusarium</taxon>
        <taxon>Fusarium redolens species complex</taxon>
    </lineage>
</organism>
<sequence>MKFTHGIWEDRRDTVIYSATEVAHVSQLAPDRISVLCATRHVAHRGNTLNRPTITLTVSAAAPGIIACAATHFKGAKKASEPRFEIFPGGNQRHEFSHVRSDGDAGLSVFSSGDLQAELDRTPSNFRLNFQSSPEGKPLTSVGYQGVQYIVGPPNQGVPTPLEASTKIADPYHRPGLETNAKPYMSVAFDLQVGELVYGLGERFGPLTKNGQSIELWNEDAGTCTMYTYKNIPFFWTNRGYGIFFDHSDALSLEIQTERLGKIQTSIQGEEIRWFVIHGPNPKEILKRYAFLTGHPTLPPSWSFGLYLSSSFITNYSEEIVSKQLDEMANRDIPLSVFHFDCFWMREYTWTSFKFDPVQFPDAGKFLENLHKRNLKVCVWINPYIAQESDVFDEAMEGGYLIKRLDGTVWQGDNWQAGMAVVDFTNPAAVNWYKGHLKQLLRLGVDSFKTDFGERIPWEGVQFHNGMDPRQGHNYYALLYNRTVYETIVEERGMNEAAVFGRAATAGSQRLPVHWGGDCESTWPGMIQSLRGGLSLGMSGFSFWSHDIAGFIAQGLSNDVPDPHIYKRWVQFGLLSSHSRLHGSHTYRVPWLVDEEAVQVLAKFSRLKNMLMPYIFAQAIDCCHKGLPMLRAMVIEFPEDRTCATLDEQYMFGESLLVAPIFNDQGIVEYYLPKGTWTGLLDGKRRVGPGWIKETFDNFHLPLLVREGHAILVGTGDRPDYDWPSELTAVAVGKLPTDEVIEVPIPSARAVGTIDSTLKVWISGGQGDVEPKAERVGLGITPRVIILGTDSHL</sequence>
<dbReference type="GeneID" id="70226827"/>
<dbReference type="InterPro" id="IPR050985">
    <property type="entry name" value="Alpha-glycosidase_related"/>
</dbReference>
<proteinExistence type="inferred from homology"/>
<dbReference type="SUPFAM" id="SSF51011">
    <property type="entry name" value="Glycosyl hydrolase domain"/>
    <property type="match status" value="1"/>
</dbReference>
<feature type="domain" description="Glycoside hydrolase family 31 TIM barrel" evidence="7">
    <location>
        <begin position="296"/>
        <end position="617"/>
    </location>
</feature>
<dbReference type="PANTHER" id="PTHR43053">
    <property type="entry name" value="GLYCOSIDASE FAMILY 31"/>
    <property type="match status" value="1"/>
</dbReference>
<dbReference type="GO" id="GO:0005975">
    <property type="term" value="P:carbohydrate metabolic process"/>
    <property type="evidence" value="ECO:0007669"/>
    <property type="project" value="InterPro"/>
</dbReference>
<evidence type="ECO:0000313" key="10">
    <source>
        <dbReference type="EMBL" id="KAH7222650.1"/>
    </source>
</evidence>
<dbReference type="AlphaFoldDB" id="A0A9P9JU51"/>
<evidence type="ECO:0000259" key="7">
    <source>
        <dbReference type="Pfam" id="PF01055"/>
    </source>
</evidence>
<dbReference type="InterPro" id="IPR048395">
    <property type="entry name" value="Glyco_hydro_31_C"/>
</dbReference>
<evidence type="ECO:0000313" key="11">
    <source>
        <dbReference type="Proteomes" id="UP000720189"/>
    </source>
</evidence>
<dbReference type="EC" id="3.2.1.177" evidence="5"/>
<feature type="domain" description="Glycoside hydrolase family 31 N-terminal" evidence="8">
    <location>
        <begin position="55"/>
        <end position="248"/>
    </location>
</feature>
<dbReference type="Pfam" id="PF21365">
    <property type="entry name" value="Glyco_hydro_31_3rd"/>
    <property type="match status" value="1"/>
</dbReference>
<comment type="catalytic activity">
    <reaction evidence="4">
        <text>Hydrolysis of terminal, non-reducing alpha-D-xylose residues with release of alpha-D-xylose.</text>
        <dbReference type="EC" id="3.2.1.177"/>
    </reaction>
</comment>
<keyword evidence="3 6" id="KW-0326">Glycosidase</keyword>
<dbReference type="PANTHER" id="PTHR43053:SF4">
    <property type="entry name" value="MYOGENESIS-REGULATING GLYCOSIDASE"/>
    <property type="match status" value="1"/>
</dbReference>
<dbReference type="Gene3D" id="2.60.40.1180">
    <property type="entry name" value="Golgi alpha-mannosidase II"/>
    <property type="match status" value="1"/>
</dbReference>
<evidence type="ECO:0000259" key="8">
    <source>
        <dbReference type="Pfam" id="PF13802"/>
    </source>
</evidence>
<dbReference type="InterPro" id="IPR017853">
    <property type="entry name" value="GH"/>
</dbReference>
<dbReference type="GO" id="GO:0030246">
    <property type="term" value="F:carbohydrate binding"/>
    <property type="evidence" value="ECO:0007669"/>
    <property type="project" value="InterPro"/>
</dbReference>
<evidence type="ECO:0000256" key="2">
    <source>
        <dbReference type="ARBA" id="ARBA00022801"/>
    </source>
</evidence>
<dbReference type="NCBIfam" id="NF007940">
    <property type="entry name" value="PRK10658.1"/>
    <property type="match status" value="1"/>
</dbReference>
<evidence type="ECO:0000256" key="3">
    <source>
        <dbReference type="ARBA" id="ARBA00023295"/>
    </source>
</evidence>
<dbReference type="Pfam" id="PF01055">
    <property type="entry name" value="Glyco_hydro_31_2nd"/>
    <property type="match status" value="1"/>
</dbReference>
<evidence type="ECO:0000256" key="6">
    <source>
        <dbReference type="RuleBase" id="RU361185"/>
    </source>
</evidence>